<dbReference type="InterPro" id="IPR011095">
    <property type="entry name" value="Dala_Dala_lig_C"/>
</dbReference>
<keyword evidence="3" id="KW-0067">ATP-binding</keyword>
<dbReference type="AlphaFoldDB" id="A0A2H0CH37"/>
<dbReference type="InterPro" id="IPR013815">
    <property type="entry name" value="ATP_grasp_subdomain_1"/>
</dbReference>
<dbReference type="GO" id="GO:0046872">
    <property type="term" value="F:metal ion binding"/>
    <property type="evidence" value="ECO:0007669"/>
    <property type="project" value="InterPro"/>
</dbReference>
<name>A0A2H0CH37_9BACT</name>
<dbReference type="GO" id="GO:0005524">
    <property type="term" value="F:ATP binding"/>
    <property type="evidence" value="ECO:0007669"/>
    <property type="project" value="UniProtKB-UniRule"/>
</dbReference>
<dbReference type="PROSITE" id="PS50975">
    <property type="entry name" value="ATP_GRASP"/>
    <property type="match status" value="1"/>
</dbReference>
<protein>
    <recommendedName>
        <fullName evidence="4">ATP-grasp domain-containing protein</fullName>
    </recommendedName>
</protein>
<organism evidence="5 6">
    <name type="scientific">Candidatus Nomurabacteria bacterium CG22_combo_CG10-13_8_21_14_all_32_8</name>
    <dbReference type="NCBI Taxonomy" id="1974732"/>
    <lineage>
        <taxon>Bacteria</taxon>
        <taxon>Candidatus Nomuraibacteriota</taxon>
    </lineage>
</organism>
<dbReference type="Gene3D" id="3.30.470.20">
    <property type="entry name" value="ATP-grasp fold, B domain"/>
    <property type="match status" value="1"/>
</dbReference>
<keyword evidence="2" id="KW-0436">Ligase</keyword>
<dbReference type="SUPFAM" id="SSF56059">
    <property type="entry name" value="Glutathione synthetase ATP-binding domain-like"/>
    <property type="match status" value="1"/>
</dbReference>
<feature type="domain" description="ATP-grasp" evidence="4">
    <location>
        <begin position="110"/>
        <end position="313"/>
    </location>
</feature>
<evidence type="ECO:0000256" key="1">
    <source>
        <dbReference type="ARBA" id="ARBA00010871"/>
    </source>
</evidence>
<dbReference type="Pfam" id="PF07478">
    <property type="entry name" value="Dala_Dala_lig_C"/>
    <property type="match status" value="1"/>
</dbReference>
<dbReference type="GO" id="GO:0008716">
    <property type="term" value="F:D-alanine-D-alanine ligase activity"/>
    <property type="evidence" value="ECO:0007669"/>
    <property type="project" value="InterPro"/>
</dbReference>
<evidence type="ECO:0000256" key="3">
    <source>
        <dbReference type="PROSITE-ProRule" id="PRU00409"/>
    </source>
</evidence>
<dbReference type="Gene3D" id="3.40.50.20">
    <property type="match status" value="1"/>
</dbReference>
<comment type="similarity">
    <text evidence="1">Belongs to the D-alanine--D-alanine ligase family.</text>
</comment>
<keyword evidence="3" id="KW-0547">Nucleotide-binding</keyword>
<evidence type="ECO:0000256" key="2">
    <source>
        <dbReference type="ARBA" id="ARBA00022598"/>
    </source>
</evidence>
<gene>
    <name evidence="5" type="ORF">COW91_01425</name>
</gene>
<sequence>MTEKIKVGIIRGGTGGNYASSLKKGGNIISHINENLSDKYKTVDIFIDKNGNWHANGLPIIPADLVRKVDIVWDTSEHPSAFIALNNFSIPNLGRGHFLKVLENNNDMLRKHMREIGVQMPRSMVLPLYQKDFDGLRERYVIKKAKEIFEKFSSPWVVKSFTPDSNMGIHLVKTFPELVDAIEDGVKHEKSILVEEFIDGKVASIHSVSSFRGQDIYIFPLKDISIEEKVPTPKGVGILTESVGKKINDIIKNLHKHLAVEYYLKSNFIFHPRRGFFLTDIDFLPDLRDGSHFEESCEFVGAKMHHVVEHILEKALNKKI</sequence>
<dbReference type="PANTHER" id="PTHR23132:SF23">
    <property type="entry name" value="D-ALANINE--D-ALANINE LIGASE B"/>
    <property type="match status" value="1"/>
</dbReference>
<evidence type="ECO:0000313" key="5">
    <source>
        <dbReference type="EMBL" id="PIP69059.1"/>
    </source>
</evidence>
<reference evidence="5 6" key="1">
    <citation type="submission" date="2017-09" db="EMBL/GenBank/DDBJ databases">
        <title>Depth-based differentiation of microbial function through sediment-hosted aquifers and enrichment of novel symbionts in the deep terrestrial subsurface.</title>
        <authorList>
            <person name="Probst A.J."/>
            <person name="Ladd B."/>
            <person name="Jarett J.K."/>
            <person name="Geller-Mcgrath D.E."/>
            <person name="Sieber C.M."/>
            <person name="Emerson J.B."/>
            <person name="Anantharaman K."/>
            <person name="Thomas B.C."/>
            <person name="Malmstrom R."/>
            <person name="Stieglmeier M."/>
            <person name="Klingl A."/>
            <person name="Woyke T."/>
            <person name="Ryan C.M."/>
            <person name="Banfield J.F."/>
        </authorList>
    </citation>
    <scope>NUCLEOTIDE SEQUENCE [LARGE SCALE GENOMIC DNA]</scope>
    <source>
        <strain evidence="5">CG22_combo_CG10-13_8_21_14_all_32_8</strain>
    </source>
</reference>
<dbReference type="PANTHER" id="PTHR23132">
    <property type="entry name" value="D-ALANINE--D-ALANINE LIGASE"/>
    <property type="match status" value="1"/>
</dbReference>
<accession>A0A2H0CH37</accession>
<evidence type="ECO:0000313" key="6">
    <source>
        <dbReference type="Proteomes" id="UP000229176"/>
    </source>
</evidence>
<comment type="caution">
    <text evidence="5">The sequence shown here is derived from an EMBL/GenBank/DDBJ whole genome shotgun (WGS) entry which is preliminary data.</text>
</comment>
<proteinExistence type="inferred from homology"/>
<evidence type="ECO:0000259" key="4">
    <source>
        <dbReference type="PROSITE" id="PS50975"/>
    </source>
</evidence>
<dbReference type="EMBL" id="PCTI01000017">
    <property type="protein sequence ID" value="PIP69059.1"/>
    <property type="molecule type" value="Genomic_DNA"/>
</dbReference>
<dbReference type="Gene3D" id="3.30.1490.20">
    <property type="entry name" value="ATP-grasp fold, A domain"/>
    <property type="match status" value="1"/>
</dbReference>
<dbReference type="Proteomes" id="UP000229176">
    <property type="component" value="Unassembled WGS sequence"/>
</dbReference>
<dbReference type="InterPro" id="IPR011761">
    <property type="entry name" value="ATP-grasp"/>
</dbReference>